<dbReference type="EMBL" id="BNAS01000002">
    <property type="protein sequence ID" value="GHH69341.1"/>
    <property type="molecule type" value="Genomic_DNA"/>
</dbReference>
<reference evidence="1" key="1">
    <citation type="journal article" date="2014" name="Int. J. Syst. Evol. Microbiol.">
        <title>Complete genome sequence of Corynebacterium casei LMG S-19264T (=DSM 44701T), isolated from a smear-ripened cheese.</title>
        <authorList>
            <consortium name="US DOE Joint Genome Institute (JGI-PGF)"/>
            <person name="Walter F."/>
            <person name="Albersmeier A."/>
            <person name="Kalinowski J."/>
            <person name="Ruckert C."/>
        </authorList>
    </citation>
    <scope>NUCLEOTIDE SEQUENCE</scope>
    <source>
        <strain evidence="1">CGMCC 4.7398</strain>
    </source>
</reference>
<accession>A0A919KRF8</accession>
<organism evidence="1 2">
    <name type="scientific">Promicromonospora soli</name>
    <dbReference type="NCBI Taxonomy" id="2035533"/>
    <lineage>
        <taxon>Bacteria</taxon>
        <taxon>Bacillati</taxon>
        <taxon>Actinomycetota</taxon>
        <taxon>Actinomycetes</taxon>
        <taxon>Micrococcales</taxon>
        <taxon>Promicromonosporaceae</taxon>
        <taxon>Promicromonospora</taxon>
    </lineage>
</organism>
<proteinExistence type="predicted"/>
<dbReference type="AlphaFoldDB" id="A0A919KRF8"/>
<keyword evidence="2" id="KW-1185">Reference proteome</keyword>
<evidence type="ECO:0008006" key="3">
    <source>
        <dbReference type="Google" id="ProtNLM"/>
    </source>
</evidence>
<gene>
    <name evidence="1" type="ORF">GCM10017772_14150</name>
</gene>
<protein>
    <recommendedName>
        <fullName evidence="3">Ig-like domain-containing protein</fullName>
    </recommendedName>
</protein>
<dbReference type="SUPFAM" id="SSF50985">
    <property type="entry name" value="RCC1/BLIP-II"/>
    <property type="match status" value="1"/>
</dbReference>
<evidence type="ECO:0000313" key="2">
    <source>
        <dbReference type="Proteomes" id="UP000627369"/>
    </source>
</evidence>
<name>A0A919KRF8_9MICO</name>
<comment type="caution">
    <text evidence="1">The sequence shown here is derived from an EMBL/GenBank/DDBJ whole genome shotgun (WGS) entry which is preliminary data.</text>
</comment>
<sequence>MTHTAISTGSAGSAGLAMMLRSDGQVVGMVDDDRFSQPVIPALPDGLEYTAVSAGESGASFLLRSDGELITVLRGTVPVPQIPALPAGMSYVAVDAGLAGAYAVRSDGQIVGFKAGWSSSLPLTCADAFSPPAGLKYTAINVDHLSWAALRSDGAVVYCFWGSSAAEVLVPDVGTRYTGVKVTRGANDTTRNYGYAARDDGAITAFGFAPAPAQVPLGRTVVGLAAYERSTNGEPIPGGAAVLDDGTVMTWGGAESDLPPEIPGVPGFAALSSSSSEKWLIRRGNPVSVEMEVTSSTTVNYNERTDVEVRVMAGQVSPTGVVRLGYLLDDGTTWWEDAPQRVVDGRVTFSFKAYPEGTYHRMLRFDGPPFTTTELPVDFVVRPQQPSTLTVDMPESWRVGESGVYVQTHVTAEGGASTEGGSLRVIAEATGEALSTSSYLGRLKIDTSVLPVGGNQRVRVDYLSEGPAASTSWVGRVTVLPTPETVTTAESELVVDYADYSALLDVDVSVRTRDGSRLGVGSFEIRAADGTVLGSSGQLWDDESGVLTDSVYVYLDEMPPGEYPVTVAWVPTHDWDLAHPTGETLPSQWTGTLTIRKAPTSTRVATSNGFEYGRDTSVSVAVVPSTITDVEGELVAKIDGVEVGRADVVRDRTDTSGVGVSVPVLLSGVSAGTHQLEISYLGSDRLKPSAVSQQIEVARAAFSAPAVTVVGTAQVGATLTANRGTWTPVPSSMTYVWMADGVPIAGATTSSLTVPESALGKRISVAVTGARANYTNLTRTSTQTVPVLGVFAPSRLPSVSGTVQVGKTLTANRWTWAPTPTTVKYQWRLDGNAVSGATSKTWTVPASAKGKKVSVAITGARTGYTTKTLVSPTTAAVKAGAFVAPKPTVTGTVKVGSTLKAVRGTWTPQPSTVKYQWKVGGVAVKGATNYWFKVPTSAKGKRVAVVVTGSRTGYVTKTVTSALTSMVR</sequence>
<dbReference type="InterPro" id="IPR009091">
    <property type="entry name" value="RCC1/BLIP-II"/>
</dbReference>
<evidence type="ECO:0000313" key="1">
    <source>
        <dbReference type="EMBL" id="GHH69341.1"/>
    </source>
</evidence>
<dbReference type="Gene3D" id="2.60.40.2700">
    <property type="match status" value="3"/>
</dbReference>
<reference evidence="1" key="2">
    <citation type="submission" date="2020-09" db="EMBL/GenBank/DDBJ databases">
        <authorList>
            <person name="Sun Q."/>
            <person name="Zhou Y."/>
        </authorList>
    </citation>
    <scope>NUCLEOTIDE SEQUENCE</scope>
    <source>
        <strain evidence="1">CGMCC 4.7398</strain>
    </source>
</reference>
<dbReference type="Proteomes" id="UP000627369">
    <property type="component" value="Unassembled WGS sequence"/>
</dbReference>